<feature type="transmembrane region" description="Helical" evidence="10">
    <location>
        <begin position="269"/>
        <end position="293"/>
    </location>
</feature>
<keyword evidence="4 10" id="KW-0812">Transmembrane</keyword>
<evidence type="ECO:0000256" key="2">
    <source>
        <dbReference type="ARBA" id="ARBA00022475"/>
    </source>
</evidence>
<feature type="transmembrane region" description="Helical" evidence="10">
    <location>
        <begin position="73"/>
        <end position="93"/>
    </location>
</feature>
<feature type="transmembrane region" description="Helical" evidence="10">
    <location>
        <begin position="181"/>
        <end position="201"/>
    </location>
</feature>
<keyword evidence="6 10" id="KW-1133">Transmembrane helix</keyword>
<keyword evidence="2" id="KW-1003">Cell membrane</keyword>
<keyword evidence="7 10" id="KW-0472">Membrane</keyword>
<feature type="transmembrane region" description="Helical" evidence="10">
    <location>
        <begin position="305"/>
        <end position="323"/>
    </location>
</feature>
<keyword evidence="11" id="KW-1185">Reference proteome</keyword>
<gene>
    <name evidence="12" type="primary">LOC101892362</name>
</gene>
<evidence type="ECO:0000256" key="6">
    <source>
        <dbReference type="ARBA" id="ARBA00022989"/>
    </source>
</evidence>
<dbReference type="Pfam" id="PF02949">
    <property type="entry name" value="7tm_6"/>
    <property type="match status" value="1"/>
</dbReference>
<dbReference type="InterPro" id="IPR004117">
    <property type="entry name" value="7tm6_olfct_rcpt"/>
</dbReference>
<protein>
    <recommendedName>
        <fullName evidence="10">Odorant receptor</fullName>
    </recommendedName>
</protein>
<evidence type="ECO:0000313" key="11">
    <source>
        <dbReference type="Proteomes" id="UP001652621"/>
    </source>
</evidence>
<evidence type="ECO:0000256" key="7">
    <source>
        <dbReference type="ARBA" id="ARBA00023136"/>
    </source>
</evidence>
<proteinExistence type="inferred from homology"/>
<evidence type="ECO:0000256" key="5">
    <source>
        <dbReference type="ARBA" id="ARBA00022725"/>
    </source>
</evidence>
<keyword evidence="8 10" id="KW-0675">Receptor</keyword>
<evidence type="ECO:0000256" key="10">
    <source>
        <dbReference type="RuleBase" id="RU351113"/>
    </source>
</evidence>
<evidence type="ECO:0000256" key="4">
    <source>
        <dbReference type="ARBA" id="ARBA00022692"/>
    </source>
</evidence>
<dbReference type="Proteomes" id="UP001652621">
    <property type="component" value="Unplaced"/>
</dbReference>
<keyword evidence="5 10" id="KW-0552">Olfaction</keyword>
<dbReference type="PANTHER" id="PTHR21137">
    <property type="entry name" value="ODORANT RECEPTOR"/>
    <property type="match status" value="1"/>
</dbReference>
<evidence type="ECO:0000313" key="12">
    <source>
        <dbReference type="RefSeq" id="XP_058979891.1"/>
    </source>
</evidence>
<evidence type="ECO:0000256" key="8">
    <source>
        <dbReference type="ARBA" id="ARBA00023170"/>
    </source>
</evidence>
<dbReference type="PANTHER" id="PTHR21137:SF26">
    <property type="entry name" value="ODORANT RECEPTOR 10A-RELATED"/>
    <property type="match status" value="1"/>
</dbReference>
<reference evidence="12" key="1">
    <citation type="submission" date="2025-08" db="UniProtKB">
        <authorList>
            <consortium name="RefSeq"/>
        </authorList>
    </citation>
    <scope>IDENTIFICATION</scope>
    <source>
        <strain evidence="12">Aabys</strain>
        <tissue evidence="12">Whole body</tissue>
    </source>
</reference>
<keyword evidence="3 10" id="KW-0716">Sensory transduction</keyword>
<comment type="subcellular location">
    <subcellularLocation>
        <location evidence="1 10">Cell membrane</location>
        <topology evidence="1 10">Multi-pass membrane protein</topology>
    </subcellularLocation>
</comment>
<evidence type="ECO:0000256" key="1">
    <source>
        <dbReference type="ARBA" id="ARBA00004651"/>
    </source>
</evidence>
<comment type="similarity">
    <text evidence="10">Belongs to the insect chemoreceptor superfamily. Heteromeric odorant receptor channel (TC 1.A.69) family.</text>
</comment>
<feature type="transmembrane region" description="Helical" evidence="10">
    <location>
        <begin position="207"/>
        <end position="223"/>
    </location>
</feature>
<keyword evidence="9 10" id="KW-0807">Transducer</keyword>
<evidence type="ECO:0000256" key="9">
    <source>
        <dbReference type="ARBA" id="ARBA00023224"/>
    </source>
</evidence>
<name>A0ABM3V289_MUSDO</name>
<dbReference type="GeneID" id="101892362"/>
<evidence type="ECO:0000256" key="3">
    <source>
        <dbReference type="ARBA" id="ARBA00022606"/>
    </source>
</evidence>
<accession>A0ABM3V289</accession>
<feature type="transmembrane region" description="Helical" evidence="10">
    <location>
        <begin position="40"/>
        <end position="61"/>
    </location>
</feature>
<sequence length="398" mass="45121">MFDFLKASMPIAKSFMLVPRACGRLCGVWPDPEYRWRNTLFVIFSTVVTLFGGVGELSYGFTHLNDLVDALDAFCPAVTKIISFFKATIIFINRKKFYDIMQRLRTLIMREQHDSKKMKMVQGFSSFGNICTFIIVSGGSSTNVFYNLRAIITNIIYHFQEEERKLEFPFKSLVPEFTTRFPYFPGMFLILTASGVMTVFSFSIVDGYYVCTTVFICSIFKIIQQDIGSIFDELKDCEHATDEQNHRIRQKLNAIVERHNTIIDLSADFTASFTVIIMLHFMSAAIVVCSSLLDLMLNTNSVGLFIYISYNIAAFAQLFVYCVGGTFVSDSSAAVADVLYNVEWYKCDIKTRKIILMILHRSQKATTISVPFFTPSLPAFSSIISTAGSYIALLKTFL</sequence>
<organism evidence="11 12">
    <name type="scientific">Musca domestica</name>
    <name type="common">House fly</name>
    <dbReference type="NCBI Taxonomy" id="7370"/>
    <lineage>
        <taxon>Eukaryota</taxon>
        <taxon>Metazoa</taxon>
        <taxon>Ecdysozoa</taxon>
        <taxon>Arthropoda</taxon>
        <taxon>Hexapoda</taxon>
        <taxon>Insecta</taxon>
        <taxon>Pterygota</taxon>
        <taxon>Neoptera</taxon>
        <taxon>Endopterygota</taxon>
        <taxon>Diptera</taxon>
        <taxon>Brachycera</taxon>
        <taxon>Muscomorpha</taxon>
        <taxon>Muscoidea</taxon>
        <taxon>Muscidae</taxon>
        <taxon>Musca</taxon>
    </lineage>
</organism>
<feature type="transmembrane region" description="Helical" evidence="10">
    <location>
        <begin position="120"/>
        <end position="138"/>
    </location>
</feature>
<dbReference type="RefSeq" id="XP_058979891.1">
    <property type="nucleotide sequence ID" value="XM_059123908.1"/>
</dbReference>